<name>A0A402AQ97_9CHLR</name>
<proteinExistence type="predicted"/>
<protein>
    <submittedName>
        <fullName evidence="2">Uncharacterized protein</fullName>
    </submittedName>
</protein>
<dbReference type="Proteomes" id="UP000287188">
    <property type="component" value="Unassembled WGS sequence"/>
</dbReference>
<keyword evidence="3" id="KW-1185">Reference proteome</keyword>
<evidence type="ECO:0000313" key="3">
    <source>
        <dbReference type="Proteomes" id="UP000287188"/>
    </source>
</evidence>
<dbReference type="AlphaFoldDB" id="A0A402AQ97"/>
<dbReference type="OrthoDB" id="9790048at2"/>
<keyword evidence="1" id="KW-0812">Transmembrane</keyword>
<reference evidence="3" key="1">
    <citation type="submission" date="2018-12" db="EMBL/GenBank/DDBJ databases">
        <title>Tengunoibacter tsumagoiensis gen. nov., sp. nov., Dictyobacter kobayashii sp. nov., D. alpinus sp. nov., and D. joshuensis sp. nov. and description of Dictyobacteraceae fam. nov. within the order Ktedonobacterales isolated from Tengu-no-mugimeshi.</title>
        <authorList>
            <person name="Wang C.M."/>
            <person name="Zheng Y."/>
            <person name="Sakai Y."/>
            <person name="Toyoda A."/>
            <person name="Minakuchi Y."/>
            <person name="Abe K."/>
            <person name="Yokota A."/>
            <person name="Yabe S."/>
        </authorList>
    </citation>
    <scope>NUCLEOTIDE SEQUENCE [LARGE SCALE GENOMIC DNA]</scope>
    <source>
        <strain evidence="3">Uno11</strain>
    </source>
</reference>
<evidence type="ECO:0000313" key="2">
    <source>
        <dbReference type="EMBL" id="GCE21170.1"/>
    </source>
</evidence>
<organism evidence="2 3">
    <name type="scientific">Dictyobacter kobayashii</name>
    <dbReference type="NCBI Taxonomy" id="2014872"/>
    <lineage>
        <taxon>Bacteria</taxon>
        <taxon>Bacillati</taxon>
        <taxon>Chloroflexota</taxon>
        <taxon>Ktedonobacteria</taxon>
        <taxon>Ktedonobacterales</taxon>
        <taxon>Dictyobacteraceae</taxon>
        <taxon>Dictyobacter</taxon>
    </lineage>
</organism>
<keyword evidence="1" id="KW-1133">Transmembrane helix</keyword>
<comment type="caution">
    <text evidence="2">The sequence shown here is derived from an EMBL/GenBank/DDBJ whole genome shotgun (WGS) entry which is preliminary data.</text>
</comment>
<dbReference type="RefSeq" id="WP_126552710.1">
    <property type="nucleotide sequence ID" value="NZ_BIFS01000001.1"/>
</dbReference>
<gene>
    <name evidence="2" type="ORF">KDK_49700</name>
</gene>
<dbReference type="EMBL" id="BIFS01000001">
    <property type="protein sequence ID" value="GCE21170.1"/>
    <property type="molecule type" value="Genomic_DNA"/>
</dbReference>
<accession>A0A402AQ97</accession>
<keyword evidence="1" id="KW-0472">Membrane</keyword>
<sequence>MFGINFLADIFPFDPTQPQGQFWIGVISLLIAVISLILSVWFYLRGKQKKVLSYELLSNASIVNVVKDFGERITVTLEDGEAAQDARILVIHLVHIGNAPIDIDEIYKFRFEFEPHTVLRCGIQATNPPGLIDVDDWKTALSIDPLKQRYVELTPLMLNPRDSITMKIVIRRRVPMKVTGRITGARS</sequence>
<evidence type="ECO:0000256" key="1">
    <source>
        <dbReference type="SAM" id="Phobius"/>
    </source>
</evidence>
<feature type="transmembrane region" description="Helical" evidence="1">
    <location>
        <begin position="20"/>
        <end position="44"/>
    </location>
</feature>